<dbReference type="InterPro" id="IPR044549">
    <property type="entry name" value="bHLH_AtIBH1-like"/>
</dbReference>
<accession>A0A833VD23</accession>
<dbReference type="InterPro" id="IPR044660">
    <property type="entry name" value="IBH1-like"/>
</dbReference>
<keyword evidence="6" id="KW-1185">Reference proteome</keyword>
<comment type="caution">
    <text evidence="5">The sequence shown here is derived from an EMBL/GenBank/DDBJ whole genome shotgun (WGS) entry which is preliminary data.</text>
</comment>
<dbReference type="AlphaFoldDB" id="A0A833VD23"/>
<name>A0A833VD23_9POAL</name>
<gene>
    <name evidence="5" type="ORF">FCM35_KLT21145</name>
</gene>
<dbReference type="EMBL" id="SWLB01000009">
    <property type="protein sequence ID" value="KAF3334541.1"/>
    <property type="molecule type" value="Genomic_DNA"/>
</dbReference>
<reference evidence="5" key="1">
    <citation type="submission" date="2020-01" db="EMBL/GenBank/DDBJ databases">
        <title>Genome sequence of Kobresia littledalei, the first chromosome-level genome in the family Cyperaceae.</title>
        <authorList>
            <person name="Qu G."/>
        </authorList>
    </citation>
    <scope>NUCLEOTIDE SEQUENCE</scope>
    <source>
        <strain evidence="5">C.B.Clarke</strain>
        <tissue evidence="5">Leaf</tissue>
    </source>
</reference>
<dbReference type="PANTHER" id="PTHR33124">
    <property type="entry name" value="TRANSCRIPTION FACTOR IBH1-LIKE 1"/>
    <property type="match status" value="1"/>
</dbReference>
<evidence type="ECO:0000256" key="4">
    <source>
        <dbReference type="ARBA" id="ARBA00023242"/>
    </source>
</evidence>
<proteinExistence type="predicted"/>
<dbReference type="GO" id="GO:0006355">
    <property type="term" value="P:regulation of DNA-templated transcription"/>
    <property type="evidence" value="ECO:0007669"/>
    <property type="project" value="InterPro"/>
</dbReference>
<evidence type="ECO:0000256" key="3">
    <source>
        <dbReference type="ARBA" id="ARBA00023163"/>
    </source>
</evidence>
<protein>
    <submittedName>
        <fullName evidence="5">Transcription factor UPBEAT1</fullName>
    </submittedName>
</protein>
<dbReference type="PANTHER" id="PTHR33124:SF39">
    <property type="entry name" value="TRANSCRIPTION FACTOR UPBEAT1"/>
    <property type="match status" value="1"/>
</dbReference>
<sequence length="147" mass="16994">MVSTTHSLCHRSRLNQTRNTSVLIRAVQQSTLSTSLRRKKQIMARSNYIGTVISRRRAKQKTQRRKLLEGSRKPVVQIVRKLQKLRRLVPGGDSDSTGIDDLFCAAADYILTLQMKVRVMEYMINLHDHEKFGIHGGYNLQPFERML</sequence>
<evidence type="ECO:0000313" key="6">
    <source>
        <dbReference type="Proteomes" id="UP000623129"/>
    </source>
</evidence>
<evidence type="ECO:0000313" key="5">
    <source>
        <dbReference type="EMBL" id="KAF3334541.1"/>
    </source>
</evidence>
<dbReference type="GO" id="GO:0005634">
    <property type="term" value="C:nucleus"/>
    <property type="evidence" value="ECO:0007669"/>
    <property type="project" value="UniProtKB-SubCell"/>
</dbReference>
<keyword evidence="4" id="KW-0539">Nucleus</keyword>
<dbReference type="Proteomes" id="UP000623129">
    <property type="component" value="Unassembled WGS sequence"/>
</dbReference>
<dbReference type="OrthoDB" id="1935502at2759"/>
<keyword evidence="2" id="KW-0805">Transcription regulation</keyword>
<evidence type="ECO:0000256" key="1">
    <source>
        <dbReference type="ARBA" id="ARBA00004123"/>
    </source>
</evidence>
<keyword evidence="3" id="KW-0804">Transcription</keyword>
<comment type="subcellular location">
    <subcellularLocation>
        <location evidence="1">Nucleus</location>
    </subcellularLocation>
</comment>
<organism evidence="5 6">
    <name type="scientific">Carex littledalei</name>
    <dbReference type="NCBI Taxonomy" id="544730"/>
    <lineage>
        <taxon>Eukaryota</taxon>
        <taxon>Viridiplantae</taxon>
        <taxon>Streptophyta</taxon>
        <taxon>Embryophyta</taxon>
        <taxon>Tracheophyta</taxon>
        <taxon>Spermatophyta</taxon>
        <taxon>Magnoliopsida</taxon>
        <taxon>Liliopsida</taxon>
        <taxon>Poales</taxon>
        <taxon>Cyperaceae</taxon>
        <taxon>Cyperoideae</taxon>
        <taxon>Cariceae</taxon>
        <taxon>Carex</taxon>
        <taxon>Carex subgen. Euthyceras</taxon>
    </lineage>
</organism>
<dbReference type="CDD" id="cd11444">
    <property type="entry name" value="bHLH_AtIBH1_like"/>
    <property type="match status" value="1"/>
</dbReference>
<evidence type="ECO:0000256" key="2">
    <source>
        <dbReference type="ARBA" id="ARBA00023015"/>
    </source>
</evidence>